<comment type="function">
    <text evidence="6">The SPT4-SPT5 complex mediates both activation and inhibition of transcription elongation, and plays a role in pre-mRNA processing. This complex seems to be important for the stability of the RNA polymerase II elongation machinery on the chromatin template but not for the inherent ability of this machinery to translocate down the gene.</text>
</comment>
<dbReference type="InterPro" id="IPR022800">
    <property type="entry name" value="Spt4/RpoE2_Znf"/>
</dbReference>
<dbReference type="OrthoDB" id="248751at2759"/>
<evidence type="ECO:0000256" key="6">
    <source>
        <dbReference type="PIRNR" id="PIRNR025023"/>
    </source>
</evidence>
<dbReference type="SUPFAM" id="SSF63393">
    <property type="entry name" value="RNA polymerase subunits"/>
    <property type="match status" value="1"/>
</dbReference>
<comment type="subcellular location">
    <subcellularLocation>
        <location evidence="1 6">Nucleus</location>
    </subcellularLocation>
</comment>
<evidence type="ECO:0000256" key="5">
    <source>
        <dbReference type="ARBA" id="ARBA00023242"/>
    </source>
</evidence>
<evidence type="ECO:0000256" key="3">
    <source>
        <dbReference type="ARBA" id="ARBA00020182"/>
    </source>
</evidence>
<dbReference type="InterPro" id="IPR029040">
    <property type="entry name" value="RPABC4/Spt4"/>
</dbReference>
<dbReference type="SMART" id="SM01389">
    <property type="entry name" value="Spt4"/>
    <property type="match status" value="1"/>
</dbReference>
<dbReference type="EMBL" id="JANBQF010000061">
    <property type="protein sequence ID" value="KAJ2006426.1"/>
    <property type="molecule type" value="Genomic_DNA"/>
</dbReference>
<dbReference type="InterPro" id="IPR009287">
    <property type="entry name" value="Spt4"/>
</dbReference>
<accession>A0A9W8BN18</accession>
<dbReference type="GO" id="GO:0000993">
    <property type="term" value="F:RNA polymerase II complex binding"/>
    <property type="evidence" value="ECO:0007669"/>
    <property type="project" value="TreeGrafter"/>
</dbReference>
<evidence type="ECO:0000256" key="4">
    <source>
        <dbReference type="ARBA" id="ARBA00023163"/>
    </source>
</evidence>
<dbReference type="Proteomes" id="UP001150907">
    <property type="component" value="Unassembled WGS sequence"/>
</dbReference>
<keyword evidence="5 6" id="KW-0539">Nucleus</keyword>
<dbReference type="AlphaFoldDB" id="A0A9W8BN18"/>
<feature type="domain" description="Spt4/RpoE2 zinc finger" evidence="7">
    <location>
        <begin position="12"/>
        <end position="89"/>
    </location>
</feature>
<reference evidence="8" key="1">
    <citation type="submission" date="2022-07" db="EMBL/GenBank/DDBJ databases">
        <title>Phylogenomic reconstructions and comparative analyses of Kickxellomycotina fungi.</title>
        <authorList>
            <person name="Reynolds N.K."/>
            <person name="Stajich J.E."/>
            <person name="Barry K."/>
            <person name="Grigoriev I.V."/>
            <person name="Crous P."/>
            <person name="Smith M.E."/>
        </authorList>
    </citation>
    <scope>NUCLEOTIDE SEQUENCE</scope>
    <source>
        <strain evidence="8">IMI 214461</strain>
    </source>
</reference>
<dbReference type="Pfam" id="PF06093">
    <property type="entry name" value="Spt4"/>
    <property type="match status" value="1"/>
</dbReference>
<dbReference type="GO" id="GO:0140673">
    <property type="term" value="P:transcription elongation-coupled chromatin remodeling"/>
    <property type="evidence" value="ECO:0007669"/>
    <property type="project" value="InterPro"/>
</dbReference>
<proteinExistence type="inferred from homology"/>
<gene>
    <name evidence="8" type="primary">SPT4</name>
    <name evidence="8" type="ORF">H4R26_001380</name>
</gene>
<dbReference type="GO" id="GO:0032044">
    <property type="term" value="C:DSIF complex"/>
    <property type="evidence" value="ECO:0007669"/>
    <property type="project" value="TreeGrafter"/>
</dbReference>
<name>A0A9W8BN18_9FUNG</name>
<protein>
    <recommendedName>
        <fullName evidence="3 6">Transcription elongation factor SPT4</fullName>
    </recommendedName>
</protein>
<dbReference type="CDD" id="cd07973">
    <property type="entry name" value="Spt4"/>
    <property type="match status" value="1"/>
</dbReference>
<dbReference type="PIRSF" id="PIRSF025023">
    <property type="entry name" value="Spt4"/>
    <property type="match status" value="1"/>
</dbReference>
<dbReference type="GO" id="GO:0006355">
    <property type="term" value="P:regulation of DNA-templated transcription"/>
    <property type="evidence" value="ECO:0007669"/>
    <property type="project" value="InterPro"/>
</dbReference>
<keyword evidence="9" id="KW-1185">Reference proteome</keyword>
<dbReference type="GO" id="GO:0003746">
    <property type="term" value="F:translation elongation factor activity"/>
    <property type="evidence" value="ECO:0007669"/>
    <property type="project" value="UniProtKB-KW"/>
</dbReference>
<dbReference type="InterPro" id="IPR038510">
    <property type="entry name" value="Spt4_sf"/>
</dbReference>
<evidence type="ECO:0000313" key="8">
    <source>
        <dbReference type="EMBL" id="KAJ2006426.1"/>
    </source>
</evidence>
<organism evidence="8 9">
    <name type="scientific">Coemansia thaxteri</name>
    <dbReference type="NCBI Taxonomy" id="2663907"/>
    <lineage>
        <taxon>Eukaryota</taxon>
        <taxon>Fungi</taxon>
        <taxon>Fungi incertae sedis</taxon>
        <taxon>Zoopagomycota</taxon>
        <taxon>Kickxellomycotina</taxon>
        <taxon>Kickxellomycetes</taxon>
        <taxon>Kickxellales</taxon>
        <taxon>Kickxellaceae</taxon>
        <taxon>Coemansia</taxon>
    </lineage>
</organism>
<dbReference type="Gene3D" id="3.30.40.210">
    <property type="match status" value="1"/>
</dbReference>
<keyword evidence="8" id="KW-0251">Elongation factor</keyword>
<keyword evidence="8" id="KW-0648">Protein biosynthesis</keyword>
<dbReference type="GO" id="GO:0008270">
    <property type="term" value="F:zinc ion binding"/>
    <property type="evidence" value="ECO:0007669"/>
    <property type="project" value="InterPro"/>
</dbReference>
<comment type="caution">
    <text evidence="8">The sequence shown here is derived from an EMBL/GenBank/DDBJ whole genome shotgun (WGS) entry which is preliminary data.</text>
</comment>
<evidence type="ECO:0000256" key="1">
    <source>
        <dbReference type="ARBA" id="ARBA00004123"/>
    </source>
</evidence>
<dbReference type="PANTHER" id="PTHR12882:SF1">
    <property type="entry name" value="TRANSCRIPTION ELONGATION FACTOR SPT4"/>
    <property type="match status" value="1"/>
</dbReference>
<dbReference type="PANTHER" id="PTHR12882">
    <property type="entry name" value="SUPPRESSOR OF TY 4"/>
    <property type="match status" value="1"/>
</dbReference>
<evidence type="ECO:0000313" key="9">
    <source>
        <dbReference type="Proteomes" id="UP001150907"/>
    </source>
</evidence>
<comment type="similarity">
    <text evidence="2 6">Belongs to the SPT4 family.</text>
</comment>
<keyword evidence="4 6" id="KW-0804">Transcription</keyword>
<evidence type="ECO:0000256" key="2">
    <source>
        <dbReference type="ARBA" id="ARBA00010464"/>
    </source>
</evidence>
<sequence>MSNLVPKDKRQLRACMICGIIQNHHTFREAGCPNCDKYIRMRGSNDMVTDCTSAIFDGMTALFQPEDSWVGKFAHLNNNVPGVYASHVTGRIPEDIEDTLAQKGFTYHPRDGSAEE</sequence>
<evidence type="ECO:0000259" key="7">
    <source>
        <dbReference type="SMART" id="SM01389"/>
    </source>
</evidence>